<dbReference type="Pfam" id="PF16499">
    <property type="entry name" value="Melibiase_2"/>
    <property type="match status" value="2"/>
</dbReference>
<dbReference type="OrthoDB" id="5795902at2759"/>
<evidence type="ECO:0000313" key="6">
    <source>
        <dbReference type="Proteomes" id="UP001148018"/>
    </source>
</evidence>
<name>A0A9Q0E0F8_9TELE</name>
<comment type="similarity">
    <text evidence="1 4">Belongs to the glycosyl hydrolase 27 family.</text>
</comment>
<dbReference type="GO" id="GO:0009311">
    <property type="term" value="P:oligosaccharide metabolic process"/>
    <property type="evidence" value="ECO:0007669"/>
    <property type="project" value="TreeGrafter"/>
</dbReference>
<dbReference type="GO" id="GO:0016139">
    <property type="term" value="P:glycoside catabolic process"/>
    <property type="evidence" value="ECO:0007669"/>
    <property type="project" value="TreeGrafter"/>
</dbReference>
<reference evidence="5" key="1">
    <citation type="submission" date="2022-07" db="EMBL/GenBank/DDBJ databases">
        <title>Chromosome-level genome of Muraenolepis orangiensis.</title>
        <authorList>
            <person name="Kim J."/>
        </authorList>
    </citation>
    <scope>NUCLEOTIDE SEQUENCE</scope>
    <source>
        <strain evidence="5">KU_S4_2022</strain>
        <tissue evidence="5">Muscle</tissue>
    </source>
</reference>
<dbReference type="PRINTS" id="PR00740">
    <property type="entry name" value="GLHYDRLASE27"/>
</dbReference>
<protein>
    <recommendedName>
        <fullName evidence="4">Alpha-galactosidase</fullName>
        <ecNumber evidence="4">3.2.1.-</ecNumber>
    </recommendedName>
</protein>
<evidence type="ECO:0000256" key="3">
    <source>
        <dbReference type="ARBA" id="ARBA00023295"/>
    </source>
</evidence>
<accession>A0A9Q0E0F8</accession>
<keyword evidence="3 4" id="KW-0326">Glycosidase</keyword>
<sequence>MSFRPEAGRLYADMGSISCMGFPGTTLDTVERDAQTFASWGVHYLKFDGCNSNAVEQSIGYPLMSKALNATGRPIAYSCSWPVCIVCGQSGSDWFFTHQEHVQPAAGSGRWNHPDMLIIGNVGLSVDQAQAQMAPRAIMAALLVMFNDLRSLSNTARATLQNRVAIAINQDPCEIQGRRLLQEKAPGALEDDGVVFLSRGQAVPYVYRSSLAQLSFTTGSHQTCSPGKTTTGLTDRTEFKVSIDPWGAVTWYVYPAKDTGRYPYTRRRYRMSSFHQII</sequence>
<dbReference type="InterPro" id="IPR002241">
    <property type="entry name" value="Glyco_hydro_27"/>
</dbReference>
<dbReference type="Gene3D" id="3.20.20.70">
    <property type="entry name" value="Aldolase class I"/>
    <property type="match status" value="2"/>
</dbReference>
<dbReference type="Proteomes" id="UP001148018">
    <property type="component" value="Unassembled WGS sequence"/>
</dbReference>
<organism evidence="5 6">
    <name type="scientific">Muraenolepis orangiensis</name>
    <name type="common">Patagonian moray cod</name>
    <dbReference type="NCBI Taxonomy" id="630683"/>
    <lineage>
        <taxon>Eukaryota</taxon>
        <taxon>Metazoa</taxon>
        <taxon>Chordata</taxon>
        <taxon>Craniata</taxon>
        <taxon>Vertebrata</taxon>
        <taxon>Euteleostomi</taxon>
        <taxon>Actinopterygii</taxon>
        <taxon>Neopterygii</taxon>
        <taxon>Teleostei</taxon>
        <taxon>Neoteleostei</taxon>
        <taxon>Acanthomorphata</taxon>
        <taxon>Zeiogadaria</taxon>
        <taxon>Gadariae</taxon>
        <taxon>Gadiformes</taxon>
        <taxon>Muraenolepidoidei</taxon>
        <taxon>Muraenolepididae</taxon>
        <taxon>Muraenolepis</taxon>
    </lineage>
</organism>
<dbReference type="EMBL" id="JANIIK010000109">
    <property type="protein sequence ID" value="KAJ3597921.1"/>
    <property type="molecule type" value="Genomic_DNA"/>
</dbReference>
<gene>
    <name evidence="5" type="ORF">NHX12_001437</name>
</gene>
<dbReference type="InterPro" id="IPR013780">
    <property type="entry name" value="Glyco_hydro_b"/>
</dbReference>
<dbReference type="EC" id="3.2.1.-" evidence="4"/>
<dbReference type="AlphaFoldDB" id="A0A9Q0E0F8"/>
<dbReference type="SUPFAM" id="SSF51445">
    <property type="entry name" value="(Trans)glycosidases"/>
    <property type="match status" value="1"/>
</dbReference>
<dbReference type="PANTHER" id="PTHR11452:SF83">
    <property type="entry name" value="ALPHA-GALACTOSIDASE"/>
    <property type="match status" value="1"/>
</dbReference>
<keyword evidence="6" id="KW-1185">Reference proteome</keyword>
<proteinExistence type="inferred from homology"/>
<dbReference type="GO" id="GO:0004557">
    <property type="term" value="F:alpha-galactosidase activity"/>
    <property type="evidence" value="ECO:0007669"/>
    <property type="project" value="TreeGrafter"/>
</dbReference>
<evidence type="ECO:0000313" key="5">
    <source>
        <dbReference type="EMBL" id="KAJ3597921.1"/>
    </source>
</evidence>
<dbReference type="PANTHER" id="PTHR11452">
    <property type="entry name" value="ALPHA-GALACTOSIDASE/ALPHA-N-ACETYLGALACTOSAMINIDASE"/>
    <property type="match status" value="1"/>
</dbReference>
<comment type="subunit">
    <text evidence="4">Homodimer.</text>
</comment>
<evidence type="ECO:0000256" key="4">
    <source>
        <dbReference type="RuleBase" id="RU361168"/>
    </source>
</evidence>
<dbReference type="Gene3D" id="2.60.40.1180">
    <property type="entry name" value="Golgi alpha-mannosidase II"/>
    <property type="match status" value="1"/>
</dbReference>
<keyword evidence="4" id="KW-1015">Disulfide bond</keyword>
<evidence type="ECO:0000256" key="1">
    <source>
        <dbReference type="ARBA" id="ARBA00009743"/>
    </source>
</evidence>
<dbReference type="InterPro" id="IPR017853">
    <property type="entry name" value="GH"/>
</dbReference>
<keyword evidence="2 4" id="KW-0378">Hydrolase</keyword>
<comment type="caution">
    <text evidence="5">The sequence shown here is derived from an EMBL/GenBank/DDBJ whole genome shotgun (WGS) entry which is preliminary data.</text>
</comment>
<evidence type="ECO:0000256" key="2">
    <source>
        <dbReference type="ARBA" id="ARBA00022801"/>
    </source>
</evidence>
<dbReference type="GO" id="GO:0005737">
    <property type="term" value="C:cytoplasm"/>
    <property type="evidence" value="ECO:0007669"/>
    <property type="project" value="TreeGrafter"/>
</dbReference>
<dbReference type="InterPro" id="IPR013785">
    <property type="entry name" value="Aldolase_TIM"/>
</dbReference>